<dbReference type="GO" id="GO:0010557">
    <property type="term" value="P:positive regulation of macromolecule biosynthetic process"/>
    <property type="evidence" value="ECO:0007669"/>
    <property type="project" value="UniProtKB-ARBA"/>
</dbReference>
<dbReference type="GO" id="GO:0023035">
    <property type="term" value="P:CD40 signaling pathway"/>
    <property type="evidence" value="ECO:0007669"/>
    <property type="project" value="UniProtKB-ARBA"/>
</dbReference>
<evidence type="ECO:0000256" key="14">
    <source>
        <dbReference type="ARBA" id="ARBA00045871"/>
    </source>
</evidence>
<dbReference type="SUPFAM" id="SSF57586">
    <property type="entry name" value="TNF receptor-like"/>
    <property type="match status" value="1"/>
</dbReference>
<keyword evidence="5" id="KW-0677">Repeat</keyword>
<dbReference type="GO" id="GO:0072674">
    <property type="term" value="P:multinuclear osteoclast differentiation"/>
    <property type="evidence" value="ECO:0007669"/>
    <property type="project" value="TreeGrafter"/>
</dbReference>
<dbReference type="EMBL" id="VCEB01000004">
    <property type="protein sequence ID" value="KAB0377913.1"/>
    <property type="molecule type" value="Genomic_DNA"/>
</dbReference>
<dbReference type="GO" id="GO:0006952">
    <property type="term" value="P:defense response"/>
    <property type="evidence" value="ECO:0007669"/>
    <property type="project" value="UniProtKB-ARBA"/>
</dbReference>
<dbReference type="InterPro" id="IPR053075">
    <property type="entry name" value="TNFRSF11A"/>
</dbReference>
<evidence type="ECO:0000256" key="2">
    <source>
        <dbReference type="ARBA" id="ARBA00015766"/>
    </source>
</evidence>
<keyword evidence="4" id="KW-0732">Signal</keyword>
<keyword evidence="3" id="KW-0812">Transmembrane</keyword>
<evidence type="ECO:0000256" key="4">
    <source>
        <dbReference type="ARBA" id="ARBA00022729"/>
    </source>
</evidence>
<evidence type="ECO:0000256" key="1">
    <source>
        <dbReference type="ARBA" id="ARBA00004479"/>
    </source>
</evidence>
<reference evidence="17 18" key="1">
    <citation type="submission" date="2019-06" db="EMBL/GenBank/DDBJ databases">
        <title>Discovery of a novel chromosome fission-fusion reversal in muntjac.</title>
        <authorList>
            <person name="Mudd A.B."/>
            <person name="Bredeson J.V."/>
            <person name="Baum R."/>
            <person name="Hockemeyer D."/>
            <person name="Rokhsar D.S."/>
        </authorList>
    </citation>
    <scope>NUCLEOTIDE SEQUENCE [LARGE SCALE GENOMIC DNA]</scope>
    <source>
        <strain evidence="17">UCam_UCB_Mr</strain>
        <tissue evidence="17">Fibroblast cell line</tissue>
    </source>
</reference>
<feature type="domain" description="TNFR-Cys" evidence="16">
    <location>
        <begin position="44"/>
        <end position="85"/>
    </location>
</feature>
<dbReference type="Gene3D" id="2.10.50.10">
    <property type="entry name" value="Tumor Necrosis Factor Receptor, subunit A, domain 2"/>
    <property type="match status" value="1"/>
</dbReference>
<keyword evidence="11" id="KW-0325">Glycoprotein</keyword>
<dbReference type="GO" id="GO:0070555">
    <property type="term" value="P:response to interleukin-1"/>
    <property type="evidence" value="ECO:0007669"/>
    <property type="project" value="TreeGrafter"/>
</dbReference>
<dbReference type="SMART" id="SM00208">
    <property type="entry name" value="TNFR"/>
    <property type="match status" value="1"/>
</dbReference>
<evidence type="ECO:0000256" key="8">
    <source>
        <dbReference type="ARBA" id="ARBA00023136"/>
    </source>
</evidence>
<comment type="function">
    <text evidence="14">Receptor for TNFSF5/CD40LG. Transduces TRAF6- and MAP3K8-mediated signals that activate ERK in macrophages and B cells, leading to induction of immunoglobulin secretion.</text>
</comment>
<comment type="subunit">
    <text evidence="15">Monomer and homodimer. Interacts with TRAF1, TRAF2, TRAF3, TRAF5 and TRAF6. Interacts with TRAF6 and MAP3K8; the interaction is required for ERK activation.</text>
</comment>
<keyword evidence="6" id="KW-0391">Immunity</keyword>
<sequence length="216" mass="23918">MHMCVFLSMFPQPSIEPGCSAVKMQRTYMSSKCTTTSESVCLPCGSDEYLDTWNEEDKCLLHKVCDPGKALRAVEPGNRTASRRCACISGYHWSEDCHCCSRNAECARGFGARPVGSEPLAVGYPSPSVLLAGPWFPPPGTNPPLPPSSPLPAVKALSAFCHQSFDLLLCLAPQKFGSTVEFGVGMKCAFFSKWDNLWFWHKTISYYDSTWNRQEI</sequence>
<protein>
    <recommendedName>
        <fullName evidence="2">Tumor necrosis factor receptor superfamily member 5</fullName>
    </recommendedName>
    <alternativeName>
        <fullName evidence="12">B-cell surface antigen CD40</fullName>
    </alternativeName>
    <alternativeName>
        <fullName evidence="13">CD40L receptor</fullName>
    </alternativeName>
</protein>
<dbReference type="GO" id="GO:0048535">
    <property type="term" value="P:lymph node development"/>
    <property type="evidence" value="ECO:0007669"/>
    <property type="project" value="TreeGrafter"/>
</dbReference>
<dbReference type="GO" id="GO:0001503">
    <property type="term" value="P:ossification"/>
    <property type="evidence" value="ECO:0007669"/>
    <property type="project" value="TreeGrafter"/>
</dbReference>
<dbReference type="PANTHER" id="PTHR47134:SF1">
    <property type="entry name" value="TUMOR NECROSIS FACTOR RECEPTOR SUPERFAMILY MEMBER 11A"/>
    <property type="match status" value="1"/>
</dbReference>
<dbReference type="GO" id="GO:0005031">
    <property type="term" value="F:tumor necrosis factor receptor activity"/>
    <property type="evidence" value="ECO:0007669"/>
    <property type="project" value="TreeGrafter"/>
</dbReference>
<evidence type="ECO:0000256" key="13">
    <source>
        <dbReference type="ARBA" id="ARBA00032719"/>
    </source>
</evidence>
<evidence type="ECO:0000259" key="16">
    <source>
        <dbReference type="SMART" id="SM00208"/>
    </source>
</evidence>
<dbReference type="GO" id="GO:0045780">
    <property type="term" value="P:positive regulation of bone resorption"/>
    <property type="evidence" value="ECO:0007669"/>
    <property type="project" value="TreeGrafter"/>
</dbReference>
<keyword evidence="10" id="KW-0675">Receptor</keyword>
<evidence type="ECO:0000256" key="10">
    <source>
        <dbReference type="ARBA" id="ARBA00023170"/>
    </source>
</evidence>
<dbReference type="GO" id="GO:0060749">
    <property type="term" value="P:mammary gland alveolus development"/>
    <property type="evidence" value="ECO:0007669"/>
    <property type="project" value="TreeGrafter"/>
</dbReference>
<accession>A0A5N3XW08</accession>
<keyword evidence="9" id="KW-1015">Disulfide bond</keyword>
<dbReference type="PANTHER" id="PTHR47134">
    <property type="entry name" value="TUMOR NECROSIS FACTOR RECEPTOR SUPERFAMILY MEMBER 11A"/>
    <property type="match status" value="1"/>
</dbReference>
<evidence type="ECO:0000313" key="17">
    <source>
        <dbReference type="EMBL" id="KAB0377913.1"/>
    </source>
</evidence>
<name>A0A5N3XW08_MUNRE</name>
<proteinExistence type="predicted"/>
<gene>
    <name evidence="17" type="ORF">FD755_009491</name>
</gene>
<evidence type="ECO:0000256" key="11">
    <source>
        <dbReference type="ARBA" id="ARBA00023180"/>
    </source>
</evidence>
<comment type="caution">
    <text evidence="17">The sequence shown here is derived from an EMBL/GenBank/DDBJ whole genome shotgun (WGS) entry which is preliminary data.</text>
</comment>
<dbReference type="GO" id="GO:0006874">
    <property type="term" value="P:intracellular calcium ion homeostasis"/>
    <property type="evidence" value="ECO:0007669"/>
    <property type="project" value="UniProtKB-ARBA"/>
</dbReference>
<comment type="subcellular location">
    <subcellularLocation>
        <location evidence="1">Membrane</location>
        <topology evidence="1">Single-pass type I membrane protein</topology>
    </subcellularLocation>
</comment>
<dbReference type="AlphaFoldDB" id="A0A5N3XW08"/>
<dbReference type="GO" id="GO:0051094">
    <property type="term" value="P:positive regulation of developmental process"/>
    <property type="evidence" value="ECO:0007669"/>
    <property type="project" value="UniProtKB-ARBA"/>
</dbReference>
<evidence type="ECO:0000256" key="3">
    <source>
        <dbReference type="ARBA" id="ARBA00022692"/>
    </source>
</evidence>
<keyword evidence="18" id="KW-1185">Reference proteome</keyword>
<evidence type="ECO:0000256" key="6">
    <source>
        <dbReference type="ARBA" id="ARBA00022859"/>
    </source>
</evidence>
<dbReference type="FunFam" id="2.10.50.10:FF:000041">
    <property type="entry name" value="Tumor necrosis factor receptor superfamily member 5"/>
    <property type="match status" value="1"/>
</dbReference>
<keyword evidence="7" id="KW-1133">Transmembrane helix</keyword>
<evidence type="ECO:0000256" key="5">
    <source>
        <dbReference type="ARBA" id="ARBA00022737"/>
    </source>
</evidence>
<dbReference type="Pfam" id="PF18278">
    <property type="entry name" value="RANK_CRD_2"/>
    <property type="match status" value="1"/>
</dbReference>
<evidence type="ECO:0000256" key="15">
    <source>
        <dbReference type="ARBA" id="ARBA00061831"/>
    </source>
</evidence>
<dbReference type="GO" id="GO:0009897">
    <property type="term" value="C:external side of plasma membrane"/>
    <property type="evidence" value="ECO:0007669"/>
    <property type="project" value="TreeGrafter"/>
</dbReference>
<dbReference type="GO" id="GO:0045935">
    <property type="term" value="P:positive regulation of nucleobase-containing compound metabolic process"/>
    <property type="evidence" value="ECO:0007669"/>
    <property type="project" value="UniProtKB-ARBA"/>
</dbReference>
<evidence type="ECO:0000313" key="18">
    <source>
        <dbReference type="Proteomes" id="UP000326062"/>
    </source>
</evidence>
<evidence type="ECO:0000256" key="9">
    <source>
        <dbReference type="ARBA" id="ARBA00023157"/>
    </source>
</evidence>
<keyword evidence="8" id="KW-0472">Membrane</keyword>
<dbReference type="InterPro" id="IPR041648">
    <property type="entry name" value="RANK_CRD_2"/>
</dbReference>
<dbReference type="GO" id="GO:0010468">
    <property type="term" value="P:regulation of gene expression"/>
    <property type="evidence" value="ECO:0007669"/>
    <property type="project" value="UniProtKB-ARBA"/>
</dbReference>
<evidence type="ECO:0000256" key="12">
    <source>
        <dbReference type="ARBA" id="ARBA00031089"/>
    </source>
</evidence>
<evidence type="ECO:0000256" key="7">
    <source>
        <dbReference type="ARBA" id="ARBA00022989"/>
    </source>
</evidence>
<organism evidence="17 18">
    <name type="scientific">Muntiacus reevesi</name>
    <name type="common">Reeves' muntjac</name>
    <name type="synonym">Cervus reevesi</name>
    <dbReference type="NCBI Taxonomy" id="9886"/>
    <lineage>
        <taxon>Eukaryota</taxon>
        <taxon>Metazoa</taxon>
        <taxon>Chordata</taxon>
        <taxon>Craniata</taxon>
        <taxon>Vertebrata</taxon>
        <taxon>Euteleostomi</taxon>
        <taxon>Mammalia</taxon>
        <taxon>Eutheria</taxon>
        <taxon>Laurasiatheria</taxon>
        <taxon>Artiodactyla</taxon>
        <taxon>Ruminantia</taxon>
        <taxon>Pecora</taxon>
        <taxon>Cervidae</taxon>
        <taxon>Muntiacinae</taxon>
        <taxon>Muntiacus</taxon>
    </lineage>
</organism>
<dbReference type="Proteomes" id="UP000326062">
    <property type="component" value="Chromosome 4"/>
</dbReference>
<dbReference type="InterPro" id="IPR001368">
    <property type="entry name" value="TNFR/NGFR_Cys_rich_reg"/>
</dbReference>
<dbReference type="GO" id="GO:0019955">
    <property type="term" value="F:cytokine binding"/>
    <property type="evidence" value="ECO:0007669"/>
    <property type="project" value="TreeGrafter"/>
</dbReference>